<proteinExistence type="predicted"/>
<organism evidence="1">
    <name type="scientific">Rhizophora mucronata</name>
    <name type="common">Asiatic mangrove</name>
    <dbReference type="NCBI Taxonomy" id="61149"/>
    <lineage>
        <taxon>Eukaryota</taxon>
        <taxon>Viridiplantae</taxon>
        <taxon>Streptophyta</taxon>
        <taxon>Embryophyta</taxon>
        <taxon>Tracheophyta</taxon>
        <taxon>Spermatophyta</taxon>
        <taxon>Magnoliopsida</taxon>
        <taxon>eudicotyledons</taxon>
        <taxon>Gunneridae</taxon>
        <taxon>Pentapetalae</taxon>
        <taxon>rosids</taxon>
        <taxon>fabids</taxon>
        <taxon>Malpighiales</taxon>
        <taxon>Rhizophoraceae</taxon>
        <taxon>Rhizophora</taxon>
    </lineage>
</organism>
<reference evidence="1" key="1">
    <citation type="submission" date="2018-02" db="EMBL/GenBank/DDBJ databases">
        <title>Rhizophora mucronata_Transcriptome.</title>
        <authorList>
            <person name="Meera S.P."/>
            <person name="Sreeshan A."/>
            <person name="Augustine A."/>
        </authorList>
    </citation>
    <scope>NUCLEOTIDE SEQUENCE</scope>
    <source>
        <tissue evidence="1">Leaf</tissue>
    </source>
</reference>
<sequence length="39" mass="4447">MLQPVLFASLSSVRLPSMPLQLPPPSQHSSFYFSRQCRL</sequence>
<dbReference type="EMBL" id="GGEC01072785">
    <property type="protein sequence ID" value="MBX53269.1"/>
    <property type="molecule type" value="Transcribed_RNA"/>
</dbReference>
<protein>
    <submittedName>
        <fullName evidence="1">Uncharacterized protein</fullName>
    </submittedName>
</protein>
<name>A0A2P2PF25_RHIMU</name>
<accession>A0A2P2PF25</accession>
<evidence type="ECO:0000313" key="1">
    <source>
        <dbReference type="EMBL" id="MBX53269.1"/>
    </source>
</evidence>
<dbReference type="AlphaFoldDB" id="A0A2P2PF25"/>